<keyword evidence="1" id="KW-1133">Transmembrane helix</keyword>
<keyword evidence="4" id="KW-1185">Reference proteome</keyword>
<evidence type="ECO:0000259" key="2">
    <source>
        <dbReference type="Pfam" id="PF13559"/>
    </source>
</evidence>
<keyword evidence="1" id="KW-0812">Transmembrane</keyword>
<feature type="transmembrane region" description="Helical" evidence="1">
    <location>
        <begin position="12"/>
        <end position="30"/>
    </location>
</feature>
<protein>
    <submittedName>
        <fullName evidence="3">Transcriptional regulator</fullName>
    </submittedName>
</protein>
<proteinExistence type="predicted"/>
<dbReference type="AlphaFoldDB" id="M8DDE1"/>
<dbReference type="RefSeq" id="WP_003389859.1">
    <property type="nucleotide sequence ID" value="NZ_APBN01000008.1"/>
</dbReference>
<keyword evidence="1" id="KW-0472">Membrane</keyword>
<dbReference type="EMBL" id="APBN01000008">
    <property type="protein sequence ID" value="EMT51402.1"/>
    <property type="molecule type" value="Genomic_DNA"/>
</dbReference>
<dbReference type="InterPro" id="IPR025403">
    <property type="entry name" value="TgpA-like_C"/>
</dbReference>
<gene>
    <name evidence="3" type="ORF">I532_17653</name>
</gene>
<feature type="transmembrane region" description="Helical" evidence="1">
    <location>
        <begin position="288"/>
        <end position="306"/>
    </location>
</feature>
<accession>M8DDE1</accession>
<feature type="transmembrane region" description="Helical" evidence="1">
    <location>
        <begin position="36"/>
        <end position="55"/>
    </location>
</feature>
<name>M8DDE1_9BACL</name>
<dbReference type="OrthoDB" id="2476417at2"/>
<dbReference type="Proteomes" id="UP000012081">
    <property type="component" value="Unassembled WGS sequence"/>
</dbReference>
<feature type="transmembrane region" description="Helical" evidence="1">
    <location>
        <begin position="89"/>
        <end position="109"/>
    </location>
</feature>
<feature type="transmembrane region" description="Helical" evidence="1">
    <location>
        <begin position="148"/>
        <end position="168"/>
    </location>
</feature>
<feature type="domain" description="Protein-glutamine gamma-glutamyltransferase-like C-terminal" evidence="2">
    <location>
        <begin position="364"/>
        <end position="434"/>
    </location>
</feature>
<evidence type="ECO:0000313" key="4">
    <source>
        <dbReference type="Proteomes" id="UP000012081"/>
    </source>
</evidence>
<feature type="transmembrane region" description="Helical" evidence="1">
    <location>
        <begin position="62"/>
        <end position="83"/>
    </location>
</feature>
<dbReference type="STRING" id="1300222.I532_17653"/>
<evidence type="ECO:0000313" key="3">
    <source>
        <dbReference type="EMBL" id="EMT51402.1"/>
    </source>
</evidence>
<organism evidence="3 4">
    <name type="scientific">Brevibacillus borstelensis AK1</name>
    <dbReference type="NCBI Taxonomy" id="1300222"/>
    <lineage>
        <taxon>Bacteria</taxon>
        <taxon>Bacillati</taxon>
        <taxon>Bacillota</taxon>
        <taxon>Bacilli</taxon>
        <taxon>Bacillales</taxon>
        <taxon>Paenibacillaceae</taxon>
        <taxon>Brevibacillus</taxon>
    </lineage>
</organism>
<dbReference type="PATRIC" id="fig|1300222.3.peg.3699"/>
<sequence>MSRSFLIRQSFLFWQESVLAAVLLMLIGWLPSLPGSVAGFACGATVLLALGLWLYEGGGRHIMLHFLLYPLVIAAGVLVYYLFGSLLLAALAAALFFWRVHALSTLTYTRATLQRLFVIALCISLFHLAILALFGSMMKDAVYDANQLSPVLVLILGGYLLSSIGEYLTRQDTKGAFPPSAYAASLGGQLLGSRLLLALGYTAVTGLLLLVLSFLWGVAKKPLGDALYWLFGPALRAAGNLIEQLAGALGNNQRVNDLMNESTEATDELPLDEMEFAGEPLFSLWEPYLIGGIVVVVAASVGWAIWKRRRRTASLSAADIPVQAETALQELTDEGANEGRPIWNLDELRKKTAGPEEDPVRYSYYRFLLHMADAGLRIEPFETSQEYLRRLRREWPHPDALELAGRITRYYEQYRYLEKPLSSEELADLRDCVETIQKTME</sequence>
<feature type="transmembrane region" description="Helical" evidence="1">
    <location>
        <begin position="116"/>
        <end position="136"/>
    </location>
</feature>
<dbReference type="Pfam" id="PF13559">
    <property type="entry name" value="DUF4129"/>
    <property type="match status" value="1"/>
</dbReference>
<reference evidence="3 4" key="1">
    <citation type="submission" date="2013-03" db="EMBL/GenBank/DDBJ databases">
        <title>Assembly of a new bacterial strain Brevibacillus borstelensis AK1.</title>
        <authorList>
            <person name="Rajan I."/>
            <person name="PoliReddy D."/>
            <person name="Sugumar T."/>
            <person name="Rathinam K."/>
            <person name="Alqarawi S."/>
            <person name="Khalil A.B."/>
            <person name="Sivakumar N."/>
        </authorList>
    </citation>
    <scope>NUCLEOTIDE SEQUENCE [LARGE SCALE GENOMIC DNA]</scope>
    <source>
        <strain evidence="3 4">AK1</strain>
    </source>
</reference>
<feature type="transmembrane region" description="Helical" evidence="1">
    <location>
        <begin position="195"/>
        <end position="219"/>
    </location>
</feature>
<comment type="caution">
    <text evidence="3">The sequence shown here is derived from an EMBL/GenBank/DDBJ whole genome shotgun (WGS) entry which is preliminary data.</text>
</comment>
<evidence type="ECO:0000256" key="1">
    <source>
        <dbReference type="SAM" id="Phobius"/>
    </source>
</evidence>